<evidence type="ECO:0000256" key="6">
    <source>
        <dbReference type="ARBA" id="ARBA00023235"/>
    </source>
</evidence>
<keyword evidence="15" id="KW-1185">Reference proteome</keyword>
<evidence type="ECO:0000256" key="2">
    <source>
        <dbReference type="ARBA" id="ARBA00022741"/>
    </source>
</evidence>
<protein>
    <recommendedName>
        <fullName evidence="9">DNA 3'-5' helicase</fullName>
        <ecNumber evidence="9">5.6.2.4</ecNumber>
    </recommendedName>
</protein>
<comment type="similarity">
    <text evidence="1">Belongs to the helicase family. SKI2 subfamily.</text>
</comment>
<dbReference type="SUPFAM" id="SSF52540">
    <property type="entry name" value="P-loop containing nucleoside triphosphate hydrolases"/>
    <property type="match status" value="1"/>
</dbReference>
<reference evidence="14" key="1">
    <citation type="journal article" date="2020" name="Stud. Mycol.">
        <title>101 Dothideomycetes genomes: a test case for predicting lifestyles and emergence of pathogens.</title>
        <authorList>
            <person name="Haridas S."/>
            <person name="Albert R."/>
            <person name="Binder M."/>
            <person name="Bloem J."/>
            <person name="Labutti K."/>
            <person name="Salamov A."/>
            <person name="Andreopoulos B."/>
            <person name="Baker S."/>
            <person name="Barry K."/>
            <person name="Bills G."/>
            <person name="Bluhm B."/>
            <person name="Cannon C."/>
            <person name="Castanera R."/>
            <person name="Culley D."/>
            <person name="Daum C."/>
            <person name="Ezra D."/>
            <person name="Gonzalez J."/>
            <person name="Henrissat B."/>
            <person name="Kuo A."/>
            <person name="Liang C."/>
            <person name="Lipzen A."/>
            <person name="Lutzoni F."/>
            <person name="Magnuson J."/>
            <person name="Mondo S."/>
            <person name="Nolan M."/>
            <person name="Ohm R."/>
            <person name="Pangilinan J."/>
            <person name="Park H.-J."/>
            <person name="Ramirez L."/>
            <person name="Alfaro M."/>
            <person name="Sun H."/>
            <person name="Tritt A."/>
            <person name="Yoshinaga Y."/>
            <person name="Zwiers L.-H."/>
            <person name="Turgeon B."/>
            <person name="Goodwin S."/>
            <person name="Spatafora J."/>
            <person name="Crous P."/>
            <person name="Grigoriev I."/>
        </authorList>
    </citation>
    <scope>NUCLEOTIDE SEQUENCE</scope>
    <source>
        <strain evidence="14">CBS 207.26</strain>
    </source>
</reference>
<dbReference type="PANTHER" id="PTHR47835">
    <property type="entry name" value="HFM1, ATP DEPENDENT DNA HELICASE HOMOLOG"/>
    <property type="match status" value="1"/>
</dbReference>
<dbReference type="PROSITE" id="PS51194">
    <property type="entry name" value="HELICASE_CTER"/>
    <property type="match status" value="1"/>
</dbReference>
<dbReference type="CDD" id="cd18795">
    <property type="entry name" value="SF2_C_Ski2"/>
    <property type="match status" value="1"/>
</dbReference>
<dbReference type="Gene3D" id="1.10.10.10">
    <property type="entry name" value="Winged helix-like DNA-binding domain superfamily/Winged helix DNA-binding domain"/>
    <property type="match status" value="1"/>
</dbReference>
<dbReference type="GO" id="GO:0043138">
    <property type="term" value="F:3'-5' DNA helicase activity"/>
    <property type="evidence" value="ECO:0007669"/>
    <property type="project" value="UniProtKB-EC"/>
</dbReference>
<evidence type="ECO:0000256" key="8">
    <source>
        <dbReference type="ARBA" id="ARBA00034617"/>
    </source>
</evidence>
<keyword evidence="5" id="KW-0067">ATP-binding</keyword>
<sequence length="1378" mass="154627">MPTKQLPDVLSTQVARHHRKQDDEPLRSRVSHPALHNRLDLPYAPAIAQGIPLVPVTELPDRLRTVFPFPVFNAVQSKCFKQVYKSEDNFVLSSPTGSGKTAILELAICRAIDSHATGQYKIVYQAPTKSLCSERLRDWQKKFTPLGLECVELTGDSDSTNLRTVQSANVVITTPEKWDSVTRKWKDHEKLMRLIRLFLIDEVHILKDERGSTLEAVVSRMKSMGTNVRFVALSATVPNFEDVAIWVGKNTAEPYESAVNQNFGEGYRPVKLRKHVCGYQSNGNDFVFDKVLDSKLPEVIAKYSARKPIMIFCFTRNSTISTAKMLANWWTARSPRDRYWGGPFKPLNFLDSDLRNCAASGVAFHHAGLDAKDRLGVEDGFLKGNLNVICCTSTLAVGVNLPCHFVIIKNTVSWTNTGIKEYADLEIMQMLGRAGRPQFDDSAIAVIMTRLHKSRRYELMVTGQELLESSLHLNLIDHLNAEIGLRTINSLASAKKWLAGTFLYVRLKQNPDYYKLEGARSGQDVDEQLDDICNRDITLLQETNLVTDDECFRCTEFGDAMARYYVQFETMRAFMGIPSKAKISEILSALAQAAEFREVRFRSGEKPFYKNLNKSPYIRFSIPVDLALPAHKVSLILQSVLGAVDLDWNDQTSKHRPQYTTEVAVIFKHVHRLIRCIIDCQISLEDSVAIRNALMLERSLGARAWDDSPLQMKQVEQLGTVAVRKLTNAGIRTMEELENTEPQRIETILSRNPPFGHKTLDRLKLFPKLRVSVHVLPSSVCSVFDGAKIQVKVEIGFMNERPAIKYRDTLVYVCVLAETSDGRKIHFARISGQKLGNGQDLIIPVLLTDANQCVNCYVMCDQIAGTMREATVKPKVPSSMFPTPKLQEISLSSRVERPTPNMSRRRMEGATGSRRPSGGSDEFGDDGIDDSDLVQIDIGDLEFDHIENYANPSATLTRKNTAKNSSTKGKGREKAVEEHDSEPRQLENGKWACNHKCKDKKACKHMCCREGLDKPPKKTAKKPSTVTDAPSQLGPKKVSDKQIKTQTKLQLPISKRKSSTFVEVLDLTQQEKKRKTKYATNGPRDYQNLHKLHSSVLKRDPPSSISSFVHKKPAYCYVTGGKHTLSFLEKDSLGKLQGTVSSDYGDVQFDELSSHFDHPESIQSPEGGDMHLEAVNGDPIEEALSDGQPESFGDKDTLFGNAIVGLTDSQDLHPSNKEDDEYIRALQGSLDVDYDHNVQNEGFTAPEEVITSEQHQLFWSEESVSSSTIKPRPMPPEKRRSSFMNDTSSPRPQYEGFKSAKSMLAGRSLEEMGLVKGEIRKPRTAEVYEVEQDENGCVDFSESAARDGDESPAVIMPNGYKDLEPWLFAEFGDIIELI</sequence>
<dbReference type="InterPro" id="IPR027417">
    <property type="entry name" value="P-loop_NTPase"/>
</dbReference>
<dbReference type="SMART" id="SM00973">
    <property type="entry name" value="Sec63"/>
    <property type="match status" value="1"/>
</dbReference>
<evidence type="ECO:0000256" key="11">
    <source>
        <dbReference type="SAM" id="MobiDB-lite"/>
    </source>
</evidence>
<keyword evidence="7" id="KW-0469">Meiosis</keyword>
<dbReference type="PANTHER" id="PTHR47835:SF3">
    <property type="entry name" value="HELICASE FOR MEIOSIS 1"/>
    <property type="match status" value="1"/>
</dbReference>
<feature type="compositionally biased region" description="Basic and acidic residues" evidence="11">
    <location>
        <begin position="970"/>
        <end position="985"/>
    </location>
</feature>
<dbReference type="InterPro" id="IPR011545">
    <property type="entry name" value="DEAD/DEAH_box_helicase_dom"/>
</dbReference>
<dbReference type="SMART" id="SM00490">
    <property type="entry name" value="HELICc"/>
    <property type="match status" value="1"/>
</dbReference>
<dbReference type="Pfam" id="PF23445">
    <property type="entry name" value="WHD_SNRNP200"/>
    <property type="match status" value="1"/>
</dbReference>
<dbReference type="PROSITE" id="PS51192">
    <property type="entry name" value="HELICASE_ATP_BIND_1"/>
    <property type="match status" value="1"/>
</dbReference>
<dbReference type="Pfam" id="PF00270">
    <property type="entry name" value="DEAD"/>
    <property type="match status" value="1"/>
</dbReference>
<evidence type="ECO:0000259" key="12">
    <source>
        <dbReference type="PROSITE" id="PS51192"/>
    </source>
</evidence>
<dbReference type="EC" id="5.6.2.4" evidence="9"/>
<evidence type="ECO:0000313" key="15">
    <source>
        <dbReference type="Proteomes" id="UP000800200"/>
    </source>
</evidence>
<evidence type="ECO:0000256" key="9">
    <source>
        <dbReference type="ARBA" id="ARBA00034808"/>
    </source>
</evidence>
<dbReference type="FunFam" id="1.10.10.10:FF:000012">
    <property type="entry name" value="U5 small nuclear ribonucleoprotein helicase"/>
    <property type="match status" value="1"/>
</dbReference>
<dbReference type="GO" id="GO:0051321">
    <property type="term" value="P:meiotic cell cycle"/>
    <property type="evidence" value="ECO:0007669"/>
    <property type="project" value="UniProtKB-KW"/>
</dbReference>
<evidence type="ECO:0000256" key="7">
    <source>
        <dbReference type="ARBA" id="ARBA00023254"/>
    </source>
</evidence>
<dbReference type="GO" id="GO:0016787">
    <property type="term" value="F:hydrolase activity"/>
    <property type="evidence" value="ECO:0007669"/>
    <property type="project" value="UniProtKB-KW"/>
</dbReference>
<comment type="catalytic activity">
    <reaction evidence="10">
        <text>ATP + H2O = ADP + phosphate + H(+)</text>
        <dbReference type="Rhea" id="RHEA:13065"/>
        <dbReference type="ChEBI" id="CHEBI:15377"/>
        <dbReference type="ChEBI" id="CHEBI:15378"/>
        <dbReference type="ChEBI" id="CHEBI:30616"/>
        <dbReference type="ChEBI" id="CHEBI:43474"/>
        <dbReference type="ChEBI" id="CHEBI:456216"/>
        <dbReference type="EC" id="5.6.2.4"/>
    </reaction>
</comment>
<dbReference type="InterPro" id="IPR001650">
    <property type="entry name" value="Helicase_C-like"/>
</dbReference>
<dbReference type="InterPro" id="IPR052247">
    <property type="entry name" value="Meiotic_Crossover_Helicase"/>
</dbReference>
<dbReference type="GO" id="GO:0005524">
    <property type="term" value="F:ATP binding"/>
    <property type="evidence" value="ECO:0007669"/>
    <property type="project" value="UniProtKB-KW"/>
</dbReference>
<feature type="region of interest" description="Disordered" evidence="11">
    <location>
        <begin position="954"/>
        <end position="985"/>
    </location>
</feature>
<dbReference type="Gene3D" id="1.10.3380.10">
    <property type="entry name" value="Sec63 N-terminal domain-like domain"/>
    <property type="match status" value="1"/>
</dbReference>
<dbReference type="InterPro" id="IPR014001">
    <property type="entry name" value="Helicase_ATP-bd"/>
</dbReference>
<dbReference type="SUPFAM" id="SSF46785">
    <property type="entry name" value="Winged helix' DNA-binding domain"/>
    <property type="match status" value="1"/>
</dbReference>
<evidence type="ECO:0000256" key="3">
    <source>
        <dbReference type="ARBA" id="ARBA00022801"/>
    </source>
</evidence>
<proteinExistence type="inferred from homology"/>
<dbReference type="EMBL" id="ML994613">
    <property type="protein sequence ID" value="KAF2193462.1"/>
    <property type="molecule type" value="Genomic_DNA"/>
</dbReference>
<feature type="compositionally biased region" description="Acidic residues" evidence="11">
    <location>
        <begin position="922"/>
        <end position="931"/>
    </location>
</feature>
<dbReference type="Gene3D" id="3.40.50.300">
    <property type="entry name" value="P-loop containing nucleotide triphosphate hydrolases"/>
    <property type="match status" value="2"/>
</dbReference>
<dbReference type="InterPro" id="IPR004179">
    <property type="entry name" value="Sec63-dom"/>
</dbReference>
<organism evidence="14 15">
    <name type="scientific">Zopfia rhizophila CBS 207.26</name>
    <dbReference type="NCBI Taxonomy" id="1314779"/>
    <lineage>
        <taxon>Eukaryota</taxon>
        <taxon>Fungi</taxon>
        <taxon>Dikarya</taxon>
        <taxon>Ascomycota</taxon>
        <taxon>Pezizomycotina</taxon>
        <taxon>Dothideomycetes</taxon>
        <taxon>Dothideomycetes incertae sedis</taxon>
        <taxon>Zopfiaceae</taxon>
        <taxon>Zopfia</taxon>
    </lineage>
</organism>
<dbReference type="GO" id="GO:0003676">
    <property type="term" value="F:nucleic acid binding"/>
    <property type="evidence" value="ECO:0007669"/>
    <property type="project" value="InterPro"/>
</dbReference>
<dbReference type="SMART" id="SM00487">
    <property type="entry name" value="DEXDc"/>
    <property type="match status" value="1"/>
</dbReference>
<keyword evidence="2" id="KW-0547">Nucleotide-binding</keyword>
<evidence type="ECO:0000313" key="14">
    <source>
        <dbReference type="EMBL" id="KAF2193462.1"/>
    </source>
</evidence>
<comment type="catalytic activity">
    <reaction evidence="8">
        <text>Couples ATP hydrolysis with the unwinding of duplex DNA by translocating in the 3'-5' direction.</text>
        <dbReference type="EC" id="5.6.2.4"/>
    </reaction>
</comment>
<dbReference type="Pfam" id="PF02889">
    <property type="entry name" value="Sec63"/>
    <property type="match status" value="1"/>
</dbReference>
<name>A0A6A6ER53_9PEZI</name>
<keyword evidence="3 14" id="KW-0378">Hydrolase</keyword>
<feature type="compositionally biased region" description="Polar residues" evidence="11">
    <location>
        <begin position="954"/>
        <end position="968"/>
    </location>
</feature>
<evidence type="ECO:0000256" key="5">
    <source>
        <dbReference type="ARBA" id="ARBA00022840"/>
    </source>
</evidence>
<keyword evidence="6" id="KW-0413">Isomerase</keyword>
<keyword evidence="4" id="KW-0347">Helicase</keyword>
<dbReference type="InterPro" id="IPR036390">
    <property type="entry name" value="WH_DNA-bd_sf"/>
</dbReference>
<feature type="region of interest" description="Disordered" evidence="11">
    <location>
        <begin position="875"/>
        <end position="931"/>
    </location>
</feature>
<evidence type="ECO:0000259" key="13">
    <source>
        <dbReference type="PROSITE" id="PS51194"/>
    </source>
</evidence>
<dbReference type="InterPro" id="IPR036388">
    <property type="entry name" value="WH-like_DNA-bd_sf"/>
</dbReference>
<feature type="region of interest" description="Disordered" evidence="11">
    <location>
        <begin position="1010"/>
        <end position="1044"/>
    </location>
</feature>
<accession>A0A6A6ER53</accession>
<dbReference type="Pfam" id="PF00271">
    <property type="entry name" value="Helicase_C"/>
    <property type="match status" value="1"/>
</dbReference>
<dbReference type="InterPro" id="IPR057842">
    <property type="entry name" value="WH_MER3"/>
</dbReference>
<feature type="compositionally biased region" description="Polar residues" evidence="11">
    <location>
        <begin position="1260"/>
        <end position="1269"/>
    </location>
</feature>
<feature type="compositionally biased region" description="Polar residues" evidence="11">
    <location>
        <begin position="1282"/>
        <end position="1291"/>
    </location>
</feature>
<evidence type="ECO:0000256" key="10">
    <source>
        <dbReference type="ARBA" id="ARBA00048988"/>
    </source>
</evidence>
<dbReference type="Proteomes" id="UP000800200">
    <property type="component" value="Unassembled WGS sequence"/>
</dbReference>
<feature type="region of interest" description="Disordered" evidence="11">
    <location>
        <begin position="1"/>
        <end position="30"/>
    </location>
</feature>
<evidence type="ECO:0000256" key="4">
    <source>
        <dbReference type="ARBA" id="ARBA00022806"/>
    </source>
</evidence>
<dbReference type="SUPFAM" id="SSF158702">
    <property type="entry name" value="Sec63 N-terminal domain-like"/>
    <property type="match status" value="1"/>
</dbReference>
<feature type="domain" description="Helicase C-terminal" evidence="13">
    <location>
        <begin position="295"/>
        <end position="483"/>
    </location>
</feature>
<evidence type="ECO:0000256" key="1">
    <source>
        <dbReference type="ARBA" id="ARBA00010140"/>
    </source>
</evidence>
<feature type="region of interest" description="Disordered" evidence="11">
    <location>
        <begin position="1260"/>
        <end position="1293"/>
    </location>
</feature>
<feature type="domain" description="Helicase ATP-binding" evidence="12">
    <location>
        <begin position="81"/>
        <end position="255"/>
    </location>
</feature>
<dbReference type="OrthoDB" id="5575at2759"/>
<gene>
    <name evidence="14" type="ORF">K469DRAFT_651880</name>
</gene>
<dbReference type="FunFam" id="1.10.3380.10:FF:000012">
    <property type="entry name" value="DEAD/DEAH box DNA helicase"/>
    <property type="match status" value="1"/>
</dbReference>